<dbReference type="SFLD" id="SFLDG01135">
    <property type="entry name" value="C1.5.6:_HAD__Beta-PGM__Phospha"/>
    <property type="match status" value="1"/>
</dbReference>
<dbReference type="GO" id="GO:0006281">
    <property type="term" value="P:DNA repair"/>
    <property type="evidence" value="ECO:0007669"/>
    <property type="project" value="TreeGrafter"/>
</dbReference>
<keyword evidence="4" id="KW-1185">Reference proteome</keyword>
<dbReference type="InterPro" id="IPR023198">
    <property type="entry name" value="PGP-like_dom2"/>
</dbReference>
<dbReference type="InterPro" id="IPR002125">
    <property type="entry name" value="CMP_dCMP_dom"/>
</dbReference>
<protein>
    <recommendedName>
        <fullName evidence="2">CMP/dCMP-type deaminase domain-containing protein</fullName>
    </recommendedName>
</protein>
<dbReference type="PANTHER" id="PTHR43434:SF16">
    <property type="entry name" value="BLL8046 PROTEIN"/>
    <property type="match status" value="1"/>
</dbReference>
<dbReference type="NCBIfam" id="TIGR01549">
    <property type="entry name" value="HAD-SF-IA-v1"/>
    <property type="match status" value="1"/>
</dbReference>
<dbReference type="PANTHER" id="PTHR43434">
    <property type="entry name" value="PHOSPHOGLYCOLATE PHOSPHATASE"/>
    <property type="match status" value="1"/>
</dbReference>
<evidence type="ECO:0000313" key="4">
    <source>
        <dbReference type="Proteomes" id="UP001161325"/>
    </source>
</evidence>
<dbReference type="CDD" id="cd01285">
    <property type="entry name" value="nucleoside_deaminase"/>
    <property type="match status" value="1"/>
</dbReference>
<dbReference type="Gene3D" id="3.40.140.10">
    <property type="entry name" value="Cytidine Deaminase, domain 2"/>
    <property type="match status" value="1"/>
</dbReference>
<organism evidence="3 4">
    <name type="scientific">Roseisolibacter agri</name>
    <dbReference type="NCBI Taxonomy" id="2014610"/>
    <lineage>
        <taxon>Bacteria</taxon>
        <taxon>Pseudomonadati</taxon>
        <taxon>Gemmatimonadota</taxon>
        <taxon>Gemmatimonadia</taxon>
        <taxon>Gemmatimonadales</taxon>
        <taxon>Gemmatimonadaceae</taxon>
        <taxon>Roseisolibacter</taxon>
    </lineage>
</organism>
<evidence type="ECO:0000313" key="3">
    <source>
        <dbReference type="EMBL" id="GLC28326.1"/>
    </source>
</evidence>
<dbReference type="InterPro" id="IPR006439">
    <property type="entry name" value="HAD-SF_hydro_IA"/>
</dbReference>
<dbReference type="InterPro" id="IPR050155">
    <property type="entry name" value="HAD-like_hydrolase_sf"/>
</dbReference>
<dbReference type="Pfam" id="PF00383">
    <property type="entry name" value="dCMP_cyt_deam_1"/>
    <property type="match status" value="1"/>
</dbReference>
<dbReference type="NCBIfam" id="TIGR01509">
    <property type="entry name" value="HAD-SF-IA-v3"/>
    <property type="match status" value="1"/>
</dbReference>
<dbReference type="GO" id="GO:0005829">
    <property type="term" value="C:cytosol"/>
    <property type="evidence" value="ECO:0007669"/>
    <property type="project" value="TreeGrafter"/>
</dbReference>
<dbReference type="SUPFAM" id="SSF53927">
    <property type="entry name" value="Cytidine deaminase-like"/>
    <property type="match status" value="1"/>
</dbReference>
<dbReference type="EMBL" id="BRXS01000009">
    <property type="protein sequence ID" value="GLC28326.1"/>
    <property type="molecule type" value="Genomic_DNA"/>
</dbReference>
<dbReference type="RefSeq" id="WP_284352725.1">
    <property type="nucleotide sequence ID" value="NZ_BRXS01000009.1"/>
</dbReference>
<gene>
    <name evidence="3" type="ORF">rosag_48390</name>
</gene>
<dbReference type="Proteomes" id="UP001161325">
    <property type="component" value="Unassembled WGS sequence"/>
</dbReference>
<dbReference type="Gene3D" id="3.40.50.1000">
    <property type="entry name" value="HAD superfamily/HAD-like"/>
    <property type="match status" value="1"/>
</dbReference>
<dbReference type="InterPro" id="IPR023214">
    <property type="entry name" value="HAD_sf"/>
</dbReference>
<proteinExistence type="predicted"/>
<feature type="compositionally biased region" description="Low complexity" evidence="1">
    <location>
        <begin position="415"/>
        <end position="426"/>
    </location>
</feature>
<dbReference type="SFLD" id="SFLDG01129">
    <property type="entry name" value="C1.5:_HAD__Beta-PGM__Phosphata"/>
    <property type="match status" value="1"/>
</dbReference>
<dbReference type="Gene3D" id="1.10.150.240">
    <property type="entry name" value="Putative phosphatase, domain 2"/>
    <property type="match status" value="1"/>
</dbReference>
<feature type="region of interest" description="Disordered" evidence="1">
    <location>
        <begin position="395"/>
        <end position="426"/>
    </location>
</feature>
<dbReference type="PROSITE" id="PS51747">
    <property type="entry name" value="CYT_DCMP_DEAMINASES_2"/>
    <property type="match status" value="1"/>
</dbReference>
<dbReference type="Pfam" id="PF00702">
    <property type="entry name" value="Hydrolase"/>
    <property type="match status" value="1"/>
</dbReference>
<dbReference type="InterPro" id="IPR016193">
    <property type="entry name" value="Cytidine_deaminase-like"/>
</dbReference>
<feature type="domain" description="CMP/dCMP-type deaminase" evidence="2">
    <location>
        <begin position="230"/>
        <end position="341"/>
    </location>
</feature>
<reference evidence="3" key="1">
    <citation type="submission" date="2022-08" db="EMBL/GenBank/DDBJ databases">
        <title>Draft genome sequencing of Roseisolibacter agri AW1220.</title>
        <authorList>
            <person name="Tobiishi Y."/>
            <person name="Tonouchi A."/>
        </authorList>
    </citation>
    <scope>NUCLEOTIDE SEQUENCE</scope>
    <source>
        <strain evidence="3">AW1220</strain>
    </source>
</reference>
<comment type="caution">
    <text evidence="3">The sequence shown here is derived from an EMBL/GenBank/DDBJ whole genome shotgun (WGS) entry which is preliminary data.</text>
</comment>
<dbReference type="AlphaFoldDB" id="A0AA37QG81"/>
<evidence type="ECO:0000259" key="2">
    <source>
        <dbReference type="PROSITE" id="PS51747"/>
    </source>
</evidence>
<dbReference type="SUPFAM" id="SSF56784">
    <property type="entry name" value="HAD-like"/>
    <property type="match status" value="1"/>
</dbReference>
<sequence length="426" mass="45047">MFDLDGTLVDTNAAHVDAWVRAFARHGYKVHADRIGPEIGKGGDNLVPDVLGAEAEAKDGEALRAASQEEYLRLAKERKLRVFDGARALLEELRRRGIRTALATSSGNEHLDATFASAGDDLRALMDVVVGKSDVEHSKPYPDPVIAAVERLGVSPAECAMIGDTPYDALSAKRAGVITLGVLSSGLGFDERALVSAGARRTWRDVAHLHAELDDALRVASPGSARLTSEVLERLMRDALAVAQEGMGAGEAPIGCVIADGGGQVLARAHNAMNRTQDKTAHAEILAFRALAGRVPLDARDLLMVSTLEPCVMCTGAAMESAVDTIVFALDAPADNGTARVRPPESPESQMPRIVGGVLAAESRRLFERWLEAHRGEPQAAYVEQLLARTRNVPADPAEAARATGEAMDARRGAADAQGPAAAVQG</sequence>
<accession>A0AA37QG81</accession>
<dbReference type="SFLD" id="SFLDS00003">
    <property type="entry name" value="Haloacid_Dehalogenase"/>
    <property type="match status" value="1"/>
</dbReference>
<dbReference type="InterPro" id="IPR036412">
    <property type="entry name" value="HAD-like_sf"/>
</dbReference>
<dbReference type="GO" id="GO:0008967">
    <property type="term" value="F:phosphoglycolate phosphatase activity"/>
    <property type="evidence" value="ECO:0007669"/>
    <property type="project" value="TreeGrafter"/>
</dbReference>
<evidence type="ECO:0000256" key="1">
    <source>
        <dbReference type="SAM" id="MobiDB-lite"/>
    </source>
</evidence>
<name>A0AA37QG81_9BACT</name>